<dbReference type="GO" id="GO:0005886">
    <property type="term" value="C:plasma membrane"/>
    <property type="evidence" value="ECO:0007669"/>
    <property type="project" value="UniProtKB-SubCell"/>
</dbReference>
<feature type="transmembrane region" description="Helical" evidence="6">
    <location>
        <begin position="308"/>
        <end position="332"/>
    </location>
</feature>
<dbReference type="CDD" id="cd06581">
    <property type="entry name" value="TM_PBP1_LivM_like"/>
    <property type="match status" value="1"/>
</dbReference>
<gene>
    <name evidence="7" type="ORF">AO067_20165</name>
</gene>
<evidence type="ECO:0000313" key="7">
    <source>
        <dbReference type="EMBL" id="KTB59627.1"/>
    </source>
</evidence>
<evidence type="ECO:0000256" key="1">
    <source>
        <dbReference type="ARBA" id="ARBA00004429"/>
    </source>
</evidence>
<dbReference type="Pfam" id="PF02653">
    <property type="entry name" value="BPD_transp_2"/>
    <property type="match status" value="1"/>
</dbReference>
<feature type="transmembrane region" description="Helical" evidence="6">
    <location>
        <begin position="172"/>
        <end position="191"/>
    </location>
</feature>
<feature type="transmembrane region" description="Helical" evidence="6">
    <location>
        <begin position="142"/>
        <end position="165"/>
    </location>
</feature>
<evidence type="ECO:0000256" key="5">
    <source>
        <dbReference type="ARBA" id="ARBA00023136"/>
    </source>
</evidence>
<feature type="transmembrane region" description="Helical" evidence="6">
    <location>
        <begin position="62"/>
        <end position="89"/>
    </location>
</feature>
<dbReference type="InterPro" id="IPR017778">
    <property type="entry name" value="ABC_transptr_urea_perm_UrtC"/>
</dbReference>
<dbReference type="PANTHER" id="PTHR30482:SF4">
    <property type="entry name" value="SLR1201 PROTEIN"/>
    <property type="match status" value="1"/>
</dbReference>
<dbReference type="AlphaFoldDB" id="A0A0W0HFD1"/>
<proteinExistence type="predicted"/>
<feature type="transmembrane region" description="Helical" evidence="6">
    <location>
        <begin position="220"/>
        <end position="241"/>
    </location>
</feature>
<evidence type="ECO:0000256" key="2">
    <source>
        <dbReference type="ARBA" id="ARBA00022475"/>
    </source>
</evidence>
<dbReference type="InterPro" id="IPR001851">
    <property type="entry name" value="ABC_transp_permease"/>
</dbReference>
<sequence>MNNMTEKPLAGTQVKAGRPGWLSAGWLPLIERYSLIWLSLLLLVVLPLLLGDFRLGLAGKYLSLAFCAVGMVMIWVGILSLGQGIFFGLGSYMMAMYLKLEATATDEAASALAAFYGSALPDFMIWNSVEALPWWWKPFESATFTLAAILILPALLAFLFSYAYFKKRVGGVYFSIITLSLASIMSIMIIGQQGYTGGVNGLTDFKTAFGLSLQTPQTPWILYLITTLLLLVSVAMCGFILRSRLGKVIVAIRDREDRVRFSGYNTALFKAFIFAVAALISALGGVMFTLQVGLASPSLVGIIPSTEIVIYAALGGRLSLVGAVYGTLLIGTAKTYLSENFVSFWQYFIGFLFMGVVLFLPTGLAGLLQRLSNKEVQS</sequence>
<dbReference type="Proteomes" id="UP000053048">
    <property type="component" value="Unassembled WGS sequence"/>
</dbReference>
<keyword evidence="5 6" id="KW-0472">Membrane</keyword>
<keyword evidence="4 6" id="KW-1133">Transmembrane helix</keyword>
<reference evidence="7 8" key="1">
    <citation type="submission" date="2015-09" db="EMBL/GenBank/DDBJ databases">
        <title>Genome sequence of ICMP 13104.</title>
        <authorList>
            <person name="Visnovsky S."/>
            <person name="Lu A."/>
            <person name="Panda P."/>
            <person name="Pitman A."/>
        </authorList>
    </citation>
    <scope>NUCLEOTIDE SEQUENCE [LARGE SCALE GENOMIC DNA]</scope>
    <source>
        <strain evidence="7 8">ICMP 13104</strain>
    </source>
</reference>
<comment type="caution">
    <text evidence="7">The sequence shown here is derived from an EMBL/GenBank/DDBJ whole genome shotgun (WGS) entry which is preliminary data.</text>
</comment>
<name>A0A0W0HFD1_PSEVI</name>
<feature type="transmembrane region" description="Helical" evidence="6">
    <location>
        <begin position="33"/>
        <end position="50"/>
    </location>
</feature>
<protein>
    <submittedName>
        <fullName evidence="7">Urea ABC transporter permease</fullName>
    </submittedName>
</protein>
<dbReference type="PANTHER" id="PTHR30482">
    <property type="entry name" value="HIGH-AFFINITY BRANCHED-CHAIN AMINO ACID TRANSPORT SYSTEM PERMEASE"/>
    <property type="match status" value="1"/>
</dbReference>
<evidence type="ECO:0000256" key="4">
    <source>
        <dbReference type="ARBA" id="ARBA00022989"/>
    </source>
</evidence>
<evidence type="ECO:0000256" key="6">
    <source>
        <dbReference type="SAM" id="Phobius"/>
    </source>
</evidence>
<dbReference type="GO" id="GO:0015658">
    <property type="term" value="F:branched-chain amino acid transmembrane transporter activity"/>
    <property type="evidence" value="ECO:0007669"/>
    <property type="project" value="InterPro"/>
</dbReference>
<keyword evidence="3 6" id="KW-0812">Transmembrane</keyword>
<organism evidence="7 8">
    <name type="scientific">Pseudomonas viridiflava ICMP 13104</name>
    <dbReference type="NCBI Taxonomy" id="1198305"/>
    <lineage>
        <taxon>Bacteria</taxon>
        <taxon>Pseudomonadati</taxon>
        <taxon>Pseudomonadota</taxon>
        <taxon>Gammaproteobacteria</taxon>
        <taxon>Pseudomonadales</taxon>
        <taxon>Pseudomonadaceae</taxon>
        <taxon>Pseudomonas</taxon>
    </lineage>
</organism>
<accession>A0A0W0HFD1</accession>
<keyword evidence="8" id="KW-1185">Reference proteome</keyword>
<evidence type="ECO:0000313" key="8">
    <source>
        <dbReference type="Proteomes" id="UP000053048"/>
    </source>
</evidence>
<keyword evidence="2" id="KW-1003">Cell membrane</keyword>
<dbReference type="NCBIfam" id="TIGR03408">
    <property type="entry name" value="urea_trans_UrtC"/>
    <property type="match status" value="1"/>
</dbReference>
<dbReference type="EMBL" id="LKEJ01000147">
    <property type="protein sequence ID" value="KTB59627.1"/>
    <property type="molecule type" value="Genomic_DNA"/>
</dbReference>
<evidence type="ECO:0000256" key="3">
    <source>
        <dbReference type="ARBA" id="ARBA00022692"/>
    </source>
</evidence>
<feature type="transmembrane region" description="Helical" evidence="6">
    <location>
        <begin position="344"/>
        <end position="368"/>
    </location>
</feature>
<feature type="transmembrane region" description="Helical" evidence="6">
    <location>
        <begin position="262"/>
        <end position="288"/>
    </location>
</feature>
<dbReference type="InterPro" id="IPR043428">
    <property type="entry name" value="LivM-like"/>
</dbReference>
<comment type="subcellular location">
    <subcellularLocation>
        <location evidence="1">Cell inner membrane</location>
        <topology evidence="1">Multi-pass membrane protein</topology>
    </subcellularLocation>
</comment>